<dbReference type="Pfam" id="PF01266">
    <property type="entry name" value="DAO"/>
    <property type="match status" value="1"/>
</dbReference>
<dbReference type="InterPro" id="IPR036188">
    <property type="entry name" value="FAD/NAD-bd_sf"/>
</dbReference>
<dbReference type="PANTHER" id="PTHR13847">
    <property type="entry name" value="SARCOSINE DEHYDROGENASE-RELATED"/>
    <property type="match status" value="1"/>
</dbReference>
<dbReference type="SUPFAM" id="SSF51905">
    <property type="entry name" value="FAD/NAD(P)-binding domain"/>
    <property type="match status" value="1"/>
</dbReference>
<evidence type="ECO:0000259" key="2">
    <source>
        <dbReference type="Pfam" id="PF01266"/>
    </source>
</evidence>
<dbReference type="InterPro" id="IPR006076">
    <property type="entry name" value="FAD-dep_OxRdtase"/>
</dbReference>
<feature type="compositionally biased region" description="Polar residues" evidence="1">
    <location>
        <begin position="26"/>
        <end position="35"/>
    </location>
</feature>
<name>A0ABY6UIC0_BIOOC</name>
<evidence type="ECO:0000313" key="3">
    <source>
        <dbReference type="EMBL" id="VUC30513.1"/>
    </source>
</evidence>
<comment type="caution">
    <text evidence="3">The sequence shown here is derived from an EMBL/GenBank/DDBJ whole genome shotgun (WGS) entry which is preliminary data.</text>
</comment>
<reference evidence="3 4" key="1">
    <citation type="submission" date="2019-06" db="EMBL/GenBank/DDBJ databases">
        <authorList>
            <person name="Broberg M."/>
        </authorList>
    </citation>
    <scope>NUCLEOTIDE SEQUENCE [LARGE SCALE GENOMIC DNA]</scope>
</reference>
<feature type="region of interest" description="Disordered" evidence="1">
    <location>
        <begin position="1"/>
        <end position="35"/>
    </location>
</feature>
<dbReference type="PANTHER" id="PTHR13847:SF213">
    <property type="entry name" value="DEPENDENT OXIDOREDUCTASE, PUTATIVE-RELATED"/>
    <property type="match status" value="1"/>
</dbReference>
<dbReference type="EMBL" id="CABFNS010000820">
    <property type="protein sequence ID" value="VUC30513.1"/>
    <property type="molecule type" value="Genomic_DNA"/>
</dbReference>
<dbReference type="Proteomes" id="UP000766486">
    <property type="component" value="Unassembled WGS sequence"/>
</dbReference>
<accession>A0ABY6UIC0</accession>
<evidence type="ECO:0000256" key="1">
    <source>
        <dbReference type="SAM" id="MobiDB-lite"/>
    </source>
</evidence>
<evidence type="ECO:0000313" key="4">
    <source>
        <dbReference type="Proteomes" id="UP000766486"/>
    </source>
</evidence>
<proteinExistence type="predicted"/>
<gene>
    <name evidence="3" type="ORF">CLO192961_LOCUS287496</name>
</gene>
<dbReference type="Gene3D" id="3.30.9.10">
    <property type="entry name" value="D-Amino Acid Oxidase, subunit A, domain 2"/>
    <property type="match status" value="1"/>
</dbReference>
<organism evidence="3 4">
    <name type="scientific">Bionectria ochroleuca</name>
    <name type="common">Gliocladium roseum</name>
    <dbReference type="NCBI Taxonomy" id="29856"/>
    <lineage>
        <taxon>Eukaryota</taxon>
        <taxon>Fungi</taxon>
        <taxon>Dikarya</taxon>
        <taxon>Ascomycota</taxon>
        <taxon>Pezizomycotina</taxon>
        <taxon>Sordariomycetes</taxon>
        <taxon>Hypocreomycetidae</taxon>
        <taxon>Hypocreales</taxon>
        <taxon>Bionectriaceae</taxon>
        <taxon>Clonostachys</taxon>
    </lineage>
</organism>
<feature type="domain" description="FAD dependent oxidoreductase" evidence="2">
    <location>
        <begin position="52"/>
        <end position="446"/>
    </location>
</feature>
<dbReference type="Gene3D" id="3.50.50.60">
    <property type="entry name" value="FAD/NAD(P)-binding domain"/>
    <property type="match status" value="1"/>
</dbReference>
<keyword evidence="4" id="KW-1185">Reference proteome</keyword>
<feature type="compositionally biased region" description="Basic and acidic residues" evidence="1">
    <location>
        <begin position="7"/>
        <end position="16"/>
    </location>
</feature>
<protein>
    <recommendedName>
        <fullName evidence="2">FAD dependent oxidoreductase domain-containing protein</fullName>
    </recommendedName>
</protein>
<sequence>MCTNHHSTADMPHRLLQDPGLPVPNPTTSYWQDPPNQDVLDIQSPSLPEKRDVVILGSGITGLSVSWWLTQLLPTVSISVLDARQICSGATGRNGGRINCTAVQDYAKYRKIFGNESAVQIVRFELAHFNAIYEFAKQAGAEIFERSEVRRVGAVSAVFSEEKLFELRRMLEDFELAFPDLKGEWKIVGRTEAVEVYKIANAHGALVGKAGAAWPYRMVTDVFANLQSKFTDRFSLEANTPAIAINREGTGDHPYNVVTPRGIIKAKHVVHCTEGHAAHLLPRLRGILVPRRGQITVQNPASGFPKRSNSSWSFLIDDILDYATQSPTTGHIIIGGGETGGKAEVLGIPSDAEEDILALSHLGGILPAAFGVSQWGHEVESKTRIAASWTGILCNSLDKVPLVGMLTDKLLDRPAGNLESAEWISSGYGGYGMVNAFLCGKNLAHLIASANMDANESLPEAYYITPERIELLQRIVKKVLNSRQEHARALL</sequence>